<name>A0A9D2DDH3_9BACT</name>
<feature type="coiled-coil region" evidence="1">
    <location>
        <begin position="80"/>
        <end position="107"/>
    </location>
</feature>
<organism evidence="4 5">
    <name type="scientific">Candidatus Tidjanibacter faecipullorum</name>
    <dbReference type="NCBI Taxonomy" id="2838766"/>
    <lineage>
        <taxon>Bacteria</taxon>
        <taxon>Pseudomonadati</taxon>
        <taxon>Bacteroidota</taxon>
        <taxon>Bacteroidia</taxon>
        <taxon>Bacteroidales</taxon>
        <taxon>Rikenellaceae</taxon>
        <taxon>Tidjanibacter</taxon>
    </lineage>
</organism>
<evidence type="ECO:0000256" key="2">
    <source>
        <dbReference type="SAM" id="MobiDB-lite"/>
    </source>
</evidence>
<evidence type="ECO:0000313" key="4">
    <source>
        <dbReference type="EMBL" id="HIZ15051.1"/>
    </source>
</evidence>
<evidence type="ECO:0008006" key="6">
    <source>
        <dbReference type="Google" id="ProtNLM"/>
    </source>
</evidence>
<evidence type="ECO:0000313" key="5">
    <source>
        <dbReference type="Proteomes" id="UP000824014"/>
    </source>
</evidence>
<gene>
    <name evidence="4" type="ORF">H9816_03970</name>
</gene>
<accession>A0A9D2DDH3</accession>
<proteinExistence type="predicted"/>
<dbReference type="AlphaFoldDB" id="A0A9D2DDH3"/>
<dbReference type="EMBL" id="DXCC01000011">
    <property type="protein sequence ID" value="HIZ15051.1"/>
    <property type="molecule type" value="Genomic_DNA"/>
</dbReference>
<feature type="chain" id="PRO_5039264444" description="SPOR domain-containing protein" evidence="3">
    <location>
        <begin position="23"/>
        <end position="516"/>
    </location>
</feature>
<sequence length="516" mass="56782">MKHVIHTLLLAALLTAPCAAQAQAPASTPAADPAATYDSLTLRKQSLLRQESELADQLAETRRLYAADDYAGREALGNTIVRLESDLYAVRDALEALEDALAEVERELPVRPAVPETPATAEQGHALLTDNGYFRNNLPAEEYGLLEQAQSREAEAARMARTISENYRQLDALLQAYNALSTRTPQADSLYAEALTLADRNDRLAADLAAVWSEIFDTKTYAYNYVLDKCGAYDALAVQEQQMNDLRLLDAETRDDYMYADLVRYALQKQLLLGYERRLADLAALGEAADSLAGVPLPTEHIADFFLPPLDTREKMFYDLADATPVRPARYANVRQIPQVQIFPRGTIYRILLGAYFQPPAVSVFRSVAPLSQETKADRRTYYYAGGYASYEEAQAAAARLKKLGFRNPRIVAWQDGTYDAEPGATTTPKPGTPGKNQPEYRVEIRNASAEGLSRMVRDVIATRATGKEISRISDSATGEPVFVVGTFSNRTLAETVVGAIQEADPSLDVSLVTIP</sequence>
<evidence type="ECO:0000256" key="3">
    <source>
        <dbReference type="SAM" id="SignalP"/>
    </source>
</evidence>
<feature type="signal peptide" evidence="3">
    <location>
        <begin position="1"/>
        <end position="22"/>
    </location>
</feature>
<dbReference type="Proteomes" id="UP000824014">
    <property type="component" value="Unassembled WGS sequence"/>
</dbReference>
<protein>
    <recommendedName>
        <fullName evidence="6">SPOR domain-containing protein</fullName>
    </recommendedName>
</protein>
<comment type="caution">
    <text evidence="4">The sequence shown here is derived from an EMBL/GenBank/DDBJ whole genome shotgun (WGS) entry which is preliminary data.</text>
</comment>
<keyword evidence="3" id="KW-0732">Signal</keyword>
<feature type="compositionally biased region" description="Low complexity" evidence="2">
    <location>
        <begin position="423"/>
        <end position="436"/>
    </location>
</feature>
<reference evidence="4" key="1">
    <citation type="journal article" date="2021" name="PeerJ">
        <title>Extensive microbial diversity within the chicken gut microbiome revealed by metagenomics and culture.</title>
        <authorList>
            <person name="Gilroy R."/>
            <person name="Ravi A."/>
            <person name="Getino M."/>
            <person name="Pursley I."/>
            <person name="Horton D.L."/>
            <person name="Alikhan N.F."/>
            <person name="Baker D."/>
            <person name="Gharbi K."/>
            <person name="Hall N."/>
            <person name="Watson M."/>
            <person name="Adriaenssens E.M."/>
            <person name="Foster-Nyarko E."/>
            <person name="Jarju S."/>
            <person name="Secka A."/>
            <person name="Antonio M."/>
            <person name="Oren A."/>
            <person name="Chaudhuri R.R."/>
            <person name="La Ragione R."/>
            <person name="Hildebrand F."/>
            <person name="Pallen M.J."/>
        </authorList>
    </citation>
    <scope>NUCLEOTIDE SEQUENCE</scope>
    <source>
        <strain evidence="4">ChiHjej11B10-19426</strain>
    </source>
</reference>
<evidence type="ECO:0000256" key="1">
    <source>
        <dbReference type="SAM" id="Coils"/>
    </source>
</evidence>
<keyword evidence="1" id="KW-0175">Coiled coil</keyword>
<reference evidence="4" key="2">
    <citation type="submission" date="2021-04" db="EMBL/GenBank/DDBJ databases">
        <authorList>
            <person name="Gilroy R."/>
        </authorList>
    </citation>
    <scope>NUCLEOTIDE SEQUENCE</scope>
    <source>
        <strain evidence="4">ChiHjej11B10-19426</strain>
    </source>
</reference>
<feature type="region of interest" description="Disordered" evidence="2">
    <location>
        <begin position="419"/>
        <end position="439"/>
    </location>
</feature>